<dbReference type="AlphaFoldDB" id="L7VU83"/>
<reference evidence="1" key="1">
    <citation type="submission" date="2012-09" db="EMBL/GenBank/DDBJ databases">
        <title>Metagenomic Characterization of a Microbial Community in Wastewater Detects High Levels of Antibiotic Resistance.</title>
        <authorList>
            <person name="Abrams M."/>
            <person name="Caldwell A."/>
            <person name="Vandaei E."/>
            <person name="Lee W."/>
            <person name="Perrott J."/>
            <person name="Khan S.Y."/>
            <person name="Ta J."/>
            <person name="Romero D."/>
            <person name="Nguyen V."/>
            <person name="Pourmand N."/>
            <person name="Ouverney C.C."/>
        </authorList>
    </citation>
    <scope>NUCLEOTIDE SEQUENCE</scope>
</reference>
<sequence>MRKSPTHRYADALLERPLAELVAERRSAGVSWRRISLELRDATNGEIDVTYETLRSWFPEAVNA</sequence>
<organism evidence="1">
    <name type="scientific">uncultured bacterium A1Q1_fos_2101</name>
    <dbReference type="NCBI Taxonomy" id="1256561"/>
    <lineage>
        <taxon>Bacteria</taxon>
        <taxon>environmental samples</taxon>
    </lineage>
</organism>
<dbReference type="EMBL" id="JX649911">
    <property type="protein sequence ID" value="AGC72767.1"/>
    <property type="molecule type" value="Genomic_DNA"/>
</dbReference>
<protein>
    <submittedName>
        <fullName evidence="1">Uncharacterized protein</fullName>
    </submittedName>
</protein>
<evidence type="ECO:0000313" key="1">
    <source>
        <dbReference type="EMBL" id="AGC72767.1"/>
    </source>
</evidence>
<name>L7VU83_9BACT</name>
<proteinExistence type="predicted"/>
<accession>L7VU83</accession>